<dbReference type="GO" id="GO:0051287">
    <property type="term" value="F:NAD binding"/>
    <property type="evidence" value="ECO:0007669"/>
    <property type="project" value="InterPro"/>
</dbReference>
<evidence type="ECO:0000259" key="11">
    <source>
        <dbReference type="SMART" id="SM00919"/>
    </source>
</evidence>
<dbReference type="eggNOG" id="COG0280">
    <property type="taxonomic scope" value="Bacteria"/>
</dbReference>
<feature type="domain" description="Malic enzyme N-terminal" evidence="12">
    <location>
        <begin position="41"/>
        <end position="174"/>
    </location>
</feature>
<dbReference type="InterPro" id="IPR046346">
    <property type="entry name" value="Aminoacid_DH-like_N_sf"/>
</dbReference>
<dbReference type="PANTHER" id="PTHR43237">
    <property type="entry name" value="NADP-DEPENDENT MALIC ENZYME"/>
    <property type="match status" value="1"/>
</dbReference>
<comment type="similarity">
    <text evidence="4">In the C-terminal section; belongs to the phosphate acetyltransferase and butyryltransferase family.</text>
</comment>
<dbReference type="Pfam" id="PF03949">
    <property type="entry name" value="Malic_M"/>
    <property type="match status" value="1"/>
</dbReference>
<keyword evidence="7" id="KW-0511">Multifunctional enzyme</keyword>
<dbReference type="GO" id="GO:0016616">
    <property type="term" value="F:oxidoreductase activity, acting on the CH-OH group of donors, NAD or NADP as acceptor"/>
    <property type="evidence" value="ECO:0007669"/>
    <property type="project" value="InterPro"/>
</dbReference>
<dbReference type="InterPro" id="IPR045213">
    <property type="entry name" value="Malic_NAD-bd_bact_type"/>
</dbReference>
<accession>A3SKS7</accession>
<dbReference type="AlphaFoldDB" id="A3SKS7"/>
<dbReference type="InterPro" id="IPR002505">
    <property type="entry name" value="PTA_PTB"/>
</dbReference>
<comment type="similarity">
    <text evidence="3">In the N-terminal section; belongs to the malic enzymes family.</text>
</comment>
<dbReference type="Gene3D" id="3.40.50.10950">
    <property type="match status" value="1"/>
</dbReference>
<evidence type="ECO:0000313" key="13">
    <source>
        <dbReference type="EMBL" id="EAP77958.1"/>
    </source>
</evidence>
<evidence type="ECO:0000256" key="2">
    <source>
        <dbReference type="ARBA" id="ARBA00001946"/>
    </source>
</evidence>
<dbReference type="GO" id="GO:0004470">
    <property type="term" value="F:malic enzyme activity"/>
    <property type="evidence" value="ECO:0007669"/>
    <property type="project" value="InterPro"/>
</dbReference>
<keyword evidence="13" id="KW-0012">Acyltransferase</keyword>
<comment type="cofactor">
    <cofactor evidence="1">
        <name>Mn(2+)</name>
        <dbReference type="ChEBI" id="CHEBI:29035"/>
    </cofactor>
</comment>
<dbReference type="EC" id="2.3.1.8" evidence="13"/>
<feature type="binding site" evidence="9">
    <location>
        <position position="159"/>
    </location>
    <ligand>
        <name>a divalent metal cation</name>
        <dbReference type="ChEBI" id="CHEBI:60240"/>
    </ligand>
</feature>
<dbReference type="InterPro" id="IPR012188">
    <property type="entry name" value="ME_PTA"/>
</dbReference>
<dbReference type="Proteomes" id="UP000005954">
    <property type="component" value="Unassembled WGS sequence"/>
</dbReference>
<dbReference type="InterPro" id="IPR015884">
    <property type="entry name" value="Malic_enzyme_CS"/>
</dbReference>
<evidence type="ECO:0000256" key="10">
    <source>
        <dbReference type="PIRSR" id="PIRSR036684-3"/>
    </source>
</evidence>
<organism evidence="13 14">
    <name type="scientific">Roseovarius nubinhibens (strain ATCC BAA-591 / DSM 15170 / ISM)</name>
    <dbReference type="NCBI Taxonomy" id="89187"/>
    <lineage>
        <taxon>Bacteria</taxon>
        <taxon>Pseudomonadati</taxon>
        <taxon>Pseudomonadota</taxon>
        <taxon>Alphaproteobacteria</taxon>
        <taxon>Rhodobacterales</taxon>
        <taxon>Roseobacteraceae</taxon>
        <taxon>Roseovarius</taxon>
    </lineage>
</organism>
<keyword evidence="6" id="KW-0560">Oxidoreductase</keyword>
<dbReference type="EMBL" id="AALY01000001">
    <property type="protein sequence ID" value="EAP77958.1"/>
    <property type="molecule type" value="Genomic_DNA"/>
</dbReference>
<dbReference type="GO" id="GO:0008959">
    <property type="term" value="F:phosphate acetyltransferase activity"/>
    <property type="evidence" value="ECO:0007669"/>
    <property type="project" value="UniProtKB-EC"/>
</dbReference>
<evidence type="ECO:0000256" key="1">
    <source>
        <dbReference type="ARBA" id="ARBA00001936"/>
    </source>
</evidence>
<dbReference type="FunFam" id="3.40.50.10380:FF:000003">
    <property type="entry name" value="NADP-dependent malic enzyme"/>
    <property type="match status" value="1"/>
</dbReference>
<dbReference type="InterPro" id="IPR042113">
    <property type="entry name" value="P_AcTrfase_dom1"/>
</dbReference>
<feature type="binding site" evidence="10">
    <location>
        <position position="310"/>
    </location>
    <ligand>
        <name>a divalent metal cation</name>
        <dbReference type="ChEBI" id="CHEBI:60240"/>
    </ligand>
</feature>
<dbReference type="SUPFAM" id="SSF53659">
    <property type="entry name" value="Isocitrate/Isopropylmalate dehydrogenase-like"/>
    <property type="match status" value="1"/>
</dbReference>
<dbReference type="GO" id="GO:0046872">
    <property type="term" value="F:metal ion binding"/>
    <property type="evidence" value="ECO:0007669"/>
    <property type="project" value="UniProtKB-KW"/>
</dbReference>
<dbReference type="InterPro" id="IPR012302">
    <property type="entry name" value="Malic_NAD-bd"/>
</dbReference>
<dbReference type="InterPro" id="IPR051674">
    <property type="entry name" value="Malate_Decarboxylase"/>
</dbReference>
<dbReference type="CDD" id="cd05311">
    <property type="entry name" value="NAD_bind_2_malic_enz"/>
    <property type="match status" value="1"/>
</dbReference>
<dbReference type="Pfam" id="PF01515">
    <property type="entry name" value="PTA_PTB"/>
    <property type="match status" value="1"/>
</dbReference>
<feature type="binding site" evidence="9">
    <location>
        <position position="160"/>
    </location>
    <ligand>
        <name>a divalent metal cation</name>
        <dbReference type="ChEBI" id="CHEBI:60240"/>
    </ligand>
</feature>
<dbReference type="Pfam" id="PF00390">
    <property type="entry name" value="malic"/>
    <property type="match status" value="1"/>
</dbReference>
<evidence type="ECO:0000256" key="5">
    <source>
        <dbReference type="ARBA" id="ARBA00022723"/>
    </source>
</evidence>
<keyword evidence="5 9" id="KW-0479">Metal-binding</keyword>
<dbReference type="InterPro" id="IPR012301">
    <property type="entry name" value="Malic_N_dom"/>
</dbReference>
<dbReference type="HOGENOM" id="CLU_012366_0_0_5"/>
<dbReference type="FunFam" id="3.40.50.720:FF:000095">
    <property type="entry name" value="NADP-dependent malic enzyme"/>
    <property type="match status" value="1"/>
</dbReference>
<feature type="domain" description="Malic enzyme NAD-binding" evidence="11">
    <location>
        <begin position="186"/>
        <end position="422"/>
    </location>
</feature>
<dbReference type="InterPro" id="IPR037062">
    <property type="entry name" value="Malic_N_dom_sf"/>
</dbReference>
<gene>
    <name evidence="13" type="ORF">ISM_06675</name>
</gene>
<dbReference type="PIRSF" id="PIRSF036684">
    <property type="entry name" value="ME_PTA"/>
    <property type="match status" value="1"/>
</dbReference>
<evidence type="ECO:0000256" key="8">
    <source>
        <dbReference type="PIRSR" id="PIRSR036684-1"/>
    </source>
</evidence>
<dbReference type="STRING" id="89187.ISM_06675"/>
<reference evidence="13 14" key="1">
    <citation type="submission" date="2005-12" db="EMBL/GenBank/DDBJ databases">
        <authorList>
            <person name="Moran M.A."/>
            <person name="Ferriera S."/>
            <person name="Johnson J."/>
            <person name="Kravitz S."/>
            <person name="Halpern A."/>
            <person name="Remington K."/>
            <person name="Beeson K."/>
            <person name="Tran B."/>
            <person name="Rogers Y.-H."/>
            <person name="Friedman R."/>
            <person name="Venter J.C."/>
        </authorList>
    </citation>
    <scope>NUCLEOTIDE SEQUENCE [LARGE SCALE GENOMIC DNA]</scope>
    <source>
        <strain evidence="14">ATCC BAA-591 / DSM 15170 / ISM</strain>
    </source>
</reference>
<dbReference type="SMART" id="SM00919">
    <property type="entry name" value="Malic_M"/>
    <property type="match status" value="1"/>
</dbReference>
<feature type="binding site" evidence="10">
    <location>
        <begin position="99"/>
        <end position="106"/>
    </location>
    <ligand>
        <name>NADP(+)</name>
        <dbReference type="ChEBI" id="CHEBI:58349"/>
    </ligand>
</feature>
<dbReference type="eggNOG" id="COG0281">
    <property type="taxonomic scope" value="Bacteria"/>
</dbReference>
<dbReference type="PROSITE" id="PS00331">
    <property type="entry name" value="MALIC_ENZYMES"/>
    <property type="match status" value="1"/>
</dbReference>
<dbReference type="SMART" id="SM01274">
    <property type="entry name" value="malic"/>
    <property type="match status" value="1"/>
</dbReference>
<dbReference type="GO" id="GO:0006108">
    <property type="term" value="P:malate metabolic process"/>
    <property type="evidence" value="ECO:0007669"/>
    <property type="project" value="InterPro"/>
</dbReference>
<dbReference type="InterPro" id="IPR042112">
    <property type="entry name" value="P_AcTrfase_dom2"/>
</dbReference>
<evidence type="ECO:0000259" key="12">
    <source>
        <dbReference type="SMART" id="SM01274"/>
    </source>
</evidence>
<dbReference type="Gene3D" id="3.40.50.10750">
    <property type="entry name" value="Isocitrate/Isopropylmalate dehydrogenase-like"/>
    <property type="match status" value="1"/>
</dbReference>
<dbReference type="Gene3D" id="3.40.50.720">
    <property type="entry name" value="NAD(P)-binding Rossmann-like Domain"/>
    <property type="match status" value="1"/>
</dbReference>
<evidence type="ECO:0000313" key="14">
    <source>
        <dbReference type="Proteomes" id="UP000005954"/>
    </source>
</evidence>
<comment type="cofactor">
    <cofactor evidence="2">
        <name>Mg(2+)</name>
        <dbReference type="ChEBI" id="CHEBI:18420"/>
    </cofactor>
</comment>
<evidence type="ECO:0000256" key="9">
    <source>
        <dbReference type="PIRSR" id="PIRSR036684-2"/>
    </source>
</evidence>
<dbReference type="PANTHER" id="PTHR43237:SF4">
    <property type="entry name" value="NADP-DEPENDENT MALIC ENZYME"/>
    <property type="match status" value="1"/>
</dbReference>
<dbReference type="SUPFAM" id="SSF51735">
    <property type="entry name" value="NAD(P)-binding Rossmann-fold domains"/>
    <property type="match status" value="1"/>
</dbReference>
<keyword evidence="14" id="KW-1185">Reference proteome</keyword>
<sequence>MSWGRGADKDWETDLLEQANDMSKPKFTREEALAFHLEPTPGKFEITATVPMTTQRDLSLAYSPGVAVPCEAIAAAPETAYDYTNKGNLVAVISNGTAVLGLGNLGALGSKPVMEGKAVLFKRFADVNSIDIELDTEDPEKFIEAVRLMGPTFGGINLEDIKAPECFIIEQRLKEVMDIPVFHDDQHGTAVICAAGLINALHLSGKKIEDVKIVLNGAGAAGIACIELLKSMGARHENCIVCDTRGVIYQGRTDGMNQWKSAHAVKTELRSLEEAMVGADVFLGVSAKGAVTQEMVKSMAKDPVIFAMANPDPEITPEEAHEVRSDAIVATGRSDYPNQVNNVLGFPYLFRGALDVHARAINDEMKIACAEALARLAREDVPDEVDMAYGRKMSFGRDYIIPAPFDPRLIHTIPPAVARACMDTGAARRPIVDMEAYELTLKSRMDPTASMLRSINARARAAQARMIFAEGDDPKVLRAAVQYQRAGFGEALVVGREADVKAKLEASGLGDAVSELQIVNAANTEHLAEYKAFLYKRLQRKGHDRHDVHRLAARDRHVFASLMLAHGHGDGLVTGATRKSSHVLDLINHVFDADAEHGAVGVTAVMHKGRVVLIADTLVHEWPDETDLANIAERSAGVARHLGLEPRVAFVSFSTFGYPRSERSEKMHLAPNVLEARGVDFEFEGEMTVDVALNLQAQKSYPFQRLTGPANILVVPARHSASISVKLMQEMAGATVIGPILAGVDKSIQICSSTSTANDILNMAVLAACKVG</sequence>
<proteinExistence type="inferred from homology"/>
<name>A3SKS7_ROSNI</name>
<feature type="binding site" evidence="10">
    <location>
        <position position="185"/>
    </location>
    <ligand>
        <name>a divalent metal cation</name>
        <dbReference type="ChEBI" id="CHEBI:60240"/>
    </ligand>
</feature>
<evidence type="ECO:0000256" key="7">
    <source>
        <dbReference type="ARBA" id="ARBA00023268"/>
    </source>
</evidence>
<dbReference type="InterPro" id="IPR036291">
    <property type="entry name" value="NAD(P)-bd_dom_sf"/>
</dbReference>
<comment type="caution">
    <text evidence="13">The sequence shown here is derived from an EMBL/GenBank/DDBJ whole genome shotgun (WGS) entry which is preliminary data.</text>
</comment>
<keyword evidence="13" id="KW-0808">Transferase</keyword>
<protein>
    <submittedName>
        <fullName evidence="13">Phosphate acetyltransferase</fullName>
        <ecNumber evidence="13">2.3.1.8</ecNumber>
    </submittedName>
</protein>
<keyword evidence="10" id="KW-0521">NADP</keyword>
<feature type="active site" description="Proton acceptor" evidence="8">
    <location>
        <position position="117"/>
    </location>
</feature>
<evidence type="ECO:0000256" key="4">
    <source>
        <dbReference type="ARBA" id="ARBA00008756"/>
    </source>
</evidence>
<dbReference type="Gene3D" id="3.40.50.10380">
    <property type="entry name" value="Malic enzyme, N-terminal domain"/>
    <property type="match status" value="1"/>
</dbReference>
<dbReference type="SUPFAM" id="SSF53223">
    <property type="entry name" value="Aminoacid dehydrogenase-like, N-terminal domain"/>
    <property type="match status" value="1"/>
</dbReference>
<evidence type="ECO:0000256" key="3">
    <source>
        <dbReference type="ARBA" id="ARBA00007686"/>
    </source>
</evidence>
<evidence type="ECO:0000256" key="6">
    <source>
        <dbReference type="ARBA" id="ARBA00023002"/>
    </source>
</evidence>